<organism evidence="3 4">
    <name type="scientific">Flavobacterium humidisoli</name>
    <dbReference type="NCBI Taxonomy" id="2937442"/>
    <lineage>
        <taxon>Bacteria</taxon>
        <taxon>Pseudomonadati</taxon>
        <taxon>Bacteroidota</taxon>
        <taxon>Flavobacteriia</taxon>
        <taxon>Flavobacteriales</taxon>
        <taxon>Flavobacteriaceae</taxon>
        <taxon>Flavobacterium</taxon>
    </lineage>
</organism>
<feature type="signal peptide" evidence="1">
    <location>
        <begin position="1"/>
        <end position="20"/>
    </location>
</feature>
<feature type="domain" description="Bacterial virulence" evidence="2">
    <location>
        <begin position="45"/>
        <end position="136"/>
    </location>
</feature>
<proteinExistence type="predicted"/>
<reference evidence="3 4" key="1">
    <citation type="submission" date="2022-04" db="EMBL/GenBank/DDBJ databases">
        <authorList>
            <person name="Ra J.-S."/>
            <person name="Kim S.-B."/>
        </authorList>
    </citation>
    <scope>NUCLEOTIDE SEQUENCE [LARGE SCALE GENOMIC DNA]</scope>
    <source>
        <strain evidence="3 4">MMS21-Er5</strain>
    </source>
</reference>
<name>A0ABY4LP04_9FLAO</name>
<dbReference type="InterPro" id="IPR011225">
    <property type="entry name" value="IV_sec_VirJ"/>
</dbReference>
<dbReference type="PIRSF" id="PIRSF029063">
    <property type="entry name" value="IV_sec_VirJ"/>
    <property type="match status" value="1"/>
</dbReference>
<dbReference type="Pfam" id="PF06057">
    <property type="entry name" value="VirJ"/>
    <property type="match status" value="2"/>
</dbReference>
<sequence length="484" mass="53249">MKKNIILVLTIFVCNTSAFAIETDTLKVGVFGKVSIYKPKTTPNAVVLFISGDGGWNSGVVEMAKNIAAQGAIVAGIDIQHYFKEIKKEKSKCYYPAGDFEELSLILQKKLKLKQYFKPILIGYSSGATLVYGMLAQAPANTFSGAIGLGFCPDIETDKTLCDGSGLASHVLKEGKAYYLEKTEKLTAPFIVLQGTTDQVCNYADTKKYMEGMKQGRLITLAKVGHGFSVTKNWLAQFTDAYKEILNTPNYAKQKSEENVLLKEQHLAPLSFEAPLTLIPTKSKDETLPIAFLISGDGGWTSFDQSLGEALAERGIAVVGLDAQKYFWNAKTPIETEDMIAKAAEHYLQQWNRKTFILAGYSFGASVVPFVAANLSRPLKEKLQGVYSLSPDVKADFEIHIADMLSLGSANDNYDVIAEMKKIKAFNPVCFFGTEEDPVTSGRFLESGIKIIELPGSHHYNNDFNTIAESILKESRRNPASENK</sequence>
<evidence type="ECO:0000259" key="2">
    <source>
        <dbReference type="Pfam" id="PF06057"/>
    </source>
</evidence>
<dbReference type="SUPFAM" id="SSF53474">
    <property type="entry name" value="alpha/beta-Hydrolases"/>
    <property type="match status" value="2"/>
</dbReference>
<evidence type="ECO:0000313" key="3">
    <source>
        <dbReference type="EMBL" id="UPZ14817.1"/>
    </source>
</evidence>
<dbReference type="EMBL" id="CP096829">
    <property type="protein sequence ID" value="UPZ14817.1"/>
    <property type="molecule type" value="Genomic_DNA"/>
</dbReference>
<evidence type="ECO:0000256" key="1">
    <source>
        <dbReference type="SAM" id="SignalP"/>
    </source>
</evidence>
<protein>
    <submittedName>
        <fullName evidence="3">Virulence factor</fullName>
    </submittedName>
</protein>
<dbReference type="InterPro" id="IPR010333">
    <property type="entry name" value="VirJ"/>
</dbReference>
<dbReference type="Gene3D" id="3.40.50.1820">
    <property type="entry name" value="alpha/beta hydrolase"/>
    <property type="match status" value="2"/>
</dbReference>
<feature type="chain" id="PRO_5045621756" evidence="1">
    <location>
        <begin position="21"/>
        <end position="484"/>
    </location>
</feature>
<gene>
    <name evidence="3" type="ORF">M0M44_18895</name>
</gene>
<keyword evidence="4" id="KW-1185">Reference proteome</keyword>
<keyword evidence="1" id="KW-0732">Signal</keyword>
<evidence type="ECO:0000313" key="4">
    <source>
        <dbReference type="Proteomes" id="UP000829998"/>
    </source>
</evidence>
<feature type="domain" description="Bacterial virulence" evidence="2">
    <location>
        <begin position="290"/>
        <end position="476"/>
    </location>
</feature>
<accession>A0ABY4LP04</accession>
<dbReference type="RefSeq" id="WP_248727085.1">
    <property type="nucleotide sequence ID" value="NZ_CP096829.1"/>
</dbReference>
<dbReference type="InterPro" id="IPR029058">
    <property type="entry name" value="AB_hydrolase_fold"/>
</dbReference>
<dbReference type="Proteomes" id="UP000829998">
    <property type="component" value="Chromosome"/>
</dbReference>